<protein>
    <submittedName>
        <fullName evidence="1">Uncharacterized protein</fullName>
    </submittedName>
</protein>
<sequence>MKSIILSHKRSSSMPSRPYYPLIPEFEHHLQALKSDNFPTTSSSSLSSIAEKMNNLEQIHDFIDNLLLLPHTHQIFTRERHEKWVEQILDGYLGQVDACATAKDFISQSKDYIANLLSVLRRKRGLEDLSEFISSRKTIKKQITKSLRNIGSYKKNSSVLKTGEKDQETSAVIGMLKEAESLTLDLIEELLSSISRSKDGSKLSKWSLVSSIMGSRKVSCHEHEHKSLMLEFGDLDASLSKFVSKCETGSKIEDLQQQLRKMELVIAVIEERLECLFKLLIKSRVSLLNMQSQLY</sequence>
<dbReference type="Proteomes" id="UP001153555">
    <property type="component" value="Unassembled WGS sequence"/>
</dbReference>
<dbReference type="InterPro" id="IPR004320">
    <property type="entry name" value="BPS1_pln"/>
</dbReference>
<accession>A0A9N7NUK7</accession>
<dbReference type="PANTHER" id="PTHR33070:SF129">
    <property type="entry name" value="DUF241 DOMAIN PROTEIN"/>
    <property type="match status" value="1"/>
</dbReference>
<dbReference type="EMBL" id="CACSLK010030875">
    <property type="protein sequence ID" value="CAA0838314.1"/>
    <property type="molecule type" value="Genomic_DNA"/>
</dbReference>
<evidence type="ECO:0000313" key="1">
    <source>
        <dbReference type="EMBL" id="CAA0838314.1"/>
    </source>
</evidence>
<gene>
    <name evidence="1" type="ORF">SHERM_04922</name>
</gene>
<evidence type="ECO:0000313" key="2">
    <source>
        <dbReference type="Proteomes" id="UP001153555"/>
    </source>
</evidence>
<dbReference type="PANTHER" id="PTHR33070">
    <property type="entry name" value="OS06G0725500 PROTEIN"/>
    <property type="match status" value="1"/>
</dbReference>
<name>A0A9N7NUK7_STRHE</name>
<dbReference type="AlphaFoldDB" id="A0A9N7NUK7"/>
<organism evidence="1 2">
    <name type="scientific">Striga hermonthica</name>
    <name type="common">Purple witchweed</name>
    <name type="synonym">Buchnera hermonthica</name>
    <dbReference type="NCBI Taxonomy" id="68872"/>
    <lineage>
        <taxon>Eukaryota</taxon>
        <taxon>Viridiplantae</taxon>
        <taxon>Streptophyta</taxon>
        <taxon>Embryophyta</taxon>
        <taxon>Tracheophyta</taxon>
        <taxon>Spermatophyta</taxon>
        <taxon>Magnoliopsida</taxon>
        <taxon>eudicotyledons</taxon>
        <taxon>Gunneridae</taxon>
        <taxon>Pentapetalae</taxon>
        <taxon>asterids</taxon>
        <taxon>lamiids</taxon>
        <taxon>Lamiales</taxon>
        <taxon>Orobanchaceae</taxon>
        <taxon>Buchnereae</taxon>
        <taxon>Striga</taxon>
    </lineage>
</organism>
<dbReference type="GO" id="GO:0048364">
    <property type="term" value="P:root development"/>
    <property type="evidence" value="ECO:0007669"/>
    <property type="project" value="InterPro"/>
</dbReference>
<proteinExistence type="predicted"/>
<comment type="caution">
    <text evidence="1">The sequence shown here is derived from an EMBL/GenBank/DDBJ whole genome shotgun (WGS) entry which is preliminary data.</text>
</comment>
<dbReference type="OrthoDB" id="1701699at2759"/>
<keyword evidence="2" id="KW-1185">Reference proteome</keyword>
<dbReference type="Pfam" id="PF03087">
    <property type="entry name" value="BPS1"/>
    <property type="match status" value="1"/>
</dbReference>
<reference evidence="1" key="1">
    <citation type="submission" date="2019-12" db="EMBL/GenBank/DDBJ databases">
        <authorList>
            <person name="Scholes J."/>
        </authorList>
    </citation>
    <scope>NUCLEOTIDE SEQUENCE</scope>
</reference>
<dbReference type="GO" id="GO:0048367">
    <property type="term" value="P:shoot system development"/>
    <property type="evidence" value="ECO:0007669"/>
    <property type="project" value="InterPro"/>
</dbReference>